<evidence type="ECO:0000256" key="1">
    <source>
        <dbReference type="SAM" id="Phobius"/>
    </source>
</evidence>
<evidence type="ECO:0000313" key="2">
    <source>
        <dbReference type="EMBL" id="CCH76987.1"/>
    </source>
</evidence>
<protein>
    <submittedName>
        <fullName evidence="2">Uncharacterized protein</fullName>
    </submittedName>
</protein>
<comment type="caution">
    <text evidence="2">The sequence shown here is derived from an EMBL/GenBank/DDBJ whole genome shotgun (WGS) entry which is preliminary data.</text>
</comment>
<accession>A0A077LVZ3</accession>
<gene>
    <name evidence="2" type="ORF">BN12_1570002</name>
</gene>
<dbReference type="AlphaFoldDB" id="A0A077LVZ3"/>
<dbReference type="OrthoDB" id="4871020at2"/>
<name>A0A077LVZ3_9MICO</name>
<dbReference type="Proteomes" id="UP000035721">
    <property type="component" value="Unassembled WGS sequence"/>
</dbReference>
<organism evidence="2 3">
    <name type="scientific">Nostocoides japonicum T1-X7</name>
    <dbReference type="NCBI Taxonomy" id="1194083"/>
    <lineage>
        <taxon>Bacteria</taxon>
        <taxon>Bacillati</taxon>
        <taxon>Actinomycetota</taxon>
        <taxon>Actinomycetes</taxon>
        <taxon>Micrococcales</taxon>
        <taxon>Intrasporangiaceae</taxon>
        <taxon>Nostocoides</taxon>
    </lineage>
</organism>
<keyword evidence="1" id="KW-0472">Membrane</keyword>
<evidence type="ECO:0000313" key="3">
    <source>
        <dbReference type="Proteomes" id="UP000035721"/>
    </source>
</evidence>
<dbReference type="EMBL" id="CAJB01000065">
    <property type="protein sequence ID" value="CCH76987.1"/>
    <property type="molecule type" value="Genomic_DNA"/>
</dbReference>
<keyword evidence="3" id="KW-1185">Reference proteome</keyword>
<reference evidence="2 3" key="1">
    <citation type="journal article" date="2013" name="ISME J.">
        <title>A metabolic model for members of the genus Tetrasphaera involved in enhanced biological phosphorus removal.</title>
        <authorList>
            <person name="Kristiansen R."/>
            <person name="Nguyen H.T.T."/>
            <person name="Saunders A.M."/>
            <person name="Nielsen J.L."/>
            <person name="Wimmer R."/>
            <person name="Le V.Q."/>
            <person name="McIlroy S.J."/>
            <person name="Petrovski S."/>
            <person name="Seviour R.J."/>
            <person name="Calteau A."/>
            <person name="Nielsen K.L."/>
            <person name="Nielsen P.H."/>
        </authorList>
    </citation>
    <scope>NUCLEOTIDE SEQUENCE [LARGE SCALE GENOMIC DNA]</scope>
    <source>
        <strain evidence="2 3">T1-X7</strain>
    </source>
</reference>
<keyword evidence="1" id="KW-1133">Transmembrane helix</keyword>
<keyword evidence="1" id="KW-0812">Transmembrane</keyword>
<proteinExistence type="predicted"/>
<sequence length="63" mass="6666">MWVLSILPLVGPLIAALAGVDVRAAYGTPAAGVSCAVGLALTSAGWWWARRLLRSASRPVRHR</sequence>
<feature type="transmembrane region" description="Helical" evidence="1">
    <location>
        <begin position="28"/>
        <end position="49"/>
    </location>
</feature>